<dbReference type="EMBL" id="CM051401">
    <property type="protein sequence ID" value="KAJ4712143.1"/>
    <property type="molecule type" value="Genomic_DNA"/>
</dbReference>
<proteinExistence type="predicted"/>
<evidence type="ECO:0000313" key="2">
    <source>
        <dbReference type="Proteomes" id="UP001164539"/>
    </source>
</evidence>
<keyword evidence="2" id="KW-1185">Reference proteome</keyword>
<organism evidence="1 2">
    <name type="scientific">Melia azedarach</name>
    <name type="common">Chinaberry tree</name>
    <dbReference type="NCBI Taxonomy" id="155640"/>
    <lineage>
        <taxon>Eukaryota</taxon>
        <taxon>Viridiplantae</taxon>
        <taxon>Streptophyta</taxon>
        <taxon>Embryophyta</taxon>
        <taxon>Tracheophyta</taxon>
        <taxon>Spermatophyta</taxon>
        <taxon>Magnoliopsida</taxon>
        <taxon>eudicotyledons</taxon>
        <taxon>Gunneridae</taxon>
        <taxon>Pentapetalae</taxon>
        <taxon>rosids</taxon>
        <taxon>malvids</taxon>
        <taxon>Sapindales</taxon>
        <taxon>Meliaceae</taxon>
        <taxon>Melia</taxon>
    </lineage>
</organism>
<protein>
    <submittedName>
        <fullName evidence="1">Protein kinase</fullName>
    </submittedName>
</protein>
<accession>A0ACC1XLE2</accession>
<comment type="caution">
    <text evidence="1">The sequence shown here is derived from an EMBL/GenBank/DDBJ whole genome shotgun (WGS) entry which is preliminary data.</text>
</comment>
<keyword evidence="1" id="KW-0418">Kinase</keyword>
<name>A0ACC1XLE2_MELAZ</name>
<reference evidence="1 2" key="1">
    <citation type="journal article" date="2023" name="Science">
        <title>Complex scaffold remodeling in plant triterpene biosynthesis.</title>
        <authorList>
            <person name="De La Pena R."/>
            <person name="Hodgson H."/>
            <person name="Liu J.C."/>
            <person name="Stephenson M.J."/>
            <person name="Martin A.C."/>
            <person name="Owen C."/>
            <person name="Harkess A."/>
            <person name="Leebens-Mack J."/>
            <person name="Jimenez L.E."/>
            <person name="Osbourn A."/>
            <person name="Sattely E.S."/>
        </authorList>
    </citation>
    <scope>NUCLEOTIDE SEQUENCE [LARGE SCALE GENOMIC DNA]</scope>
    <source>
        <strain evidence="2">cv. JPN11</strain>
        <tissue evidence="1">Leaf</tissue>
    </source>
</reference>
<gene>
    <name evidence="1" type="ORF">OWV82_014439</name>
</gene>
<evidence type="ECO:0000313" key="1">
    <source>
        <dbReference type="EMBL" id="KAJ4712143.1"/>
    </source>
</evidence>
<keyword evidence="1" id="KW-0808">Transferase</keyword>
<sequence length="432" mass="47457">MGNCWTRLKKVDASFSSHATSGDTRIPDKNGYFSAASSLKTNQSEKLMSGNFSSPRSEGDILSSPNLKAFTFSELRNATRNFRPDSLIGEGGFGCVYKGWIDEHTLEAARPGAGMVVAVKKLKPEGFQGHKEWLSEVDYLGQLHHPNLVKLIGFCLDGDNRLLVYEYMPKGSLENHLFRRGARPLPWALRIKVAIGAARGLSFLHDSEQQVIYRDFKASNILLDSEFNAKLSDFGLAKAGPTGDRTHVSTQVMGTQGYAAPEYMATGRLTTKCDVYSFGVVLLELLSGCRALDKTKVGVEQNLVDWAKPYLGDRRKLFRIMDIKLEGQYPQKGAYMVAVLALQCISEAKVRPSMAEVLSTLEQLPAPRDATSPSNSGPQSLSSPRKSPLRHNAPHLKSPLRNNHGSPVNMSPRCSPLPPHMKSPLAKSQGGR</sequence>
<dbReference type="Proteomes" id="UP001164539">
    <property type="component" value="Chromosome 8"/>
</dbReference>